<gene>
    <name evidence="2" type="ORF">GC097_16420</name>
</gene>
<sequence>MALKKVDLLSGTIHIPLRYNFILLYRKGDHTVSDAKFELRCLNSLAKVIAHQEPDSRYILERATMLKGEVYSFQVAYRSDQLVKGVRLEIASPLSGCMAVRKVGLAPSELTMYGDHDGYLLSDQPGLYPDPLLPLEGGGEIALPKCWGSFWVTLDLREHAEPEGLYPIDVVLSAADGAQVGSQRIHLQVLNASLPKQKLIRTEWFHTDCLANHYQVDVFSEEHWRRIEQYVQAAVKQGVNMLLTPLFTPPLDTEVGGERTTVQLVGVERDAQAYRFDFTLLERWIALGERCGVQYYEFSHLFTQWGAQFAPKIMATEQGQLKRIFGWETDASGEAYGMFLEALLPELDRFIQDRGLGDRVFFHVSDEPTLDQLDSYRKAASQISKFLGSYPTFDALSDYEFYAHGLINTPVVANNHIDEFISRGVDNLWTYYCCAQYKQVSNRFFVFPSERNRIIGYQLYKFNIKGFLHWGYNFWYSQYARKMLNPFVQTDADRAFPSGDAFLVYPGEDGPIESIRMVVFYEALQDLRALEKLESLIGRESTLALIEEDLDTPLTFSEYPHDPEWIMKKREKINLLIASR</sequence>
<comment type="caution">
    <text evidence="2">The sequence shown here is derived from an EMBL/GenBank/DDBJ whole genome shotgun (WGS) entry which is preliminary data.</text>
</comment>
<name>A0ABX1ZNE7_9BACL</name>
<protein>
    <submittedName>
        <fullName evidence="2">DUF4091 domain-containing protein</fullName>
    </submittedName>
</protein>
<dbReference type="Proteomes" id="UP000618579">
    <property type="component" value="Unassembled WGS sequence"/>
</dbReference>
<organism evidence="2 3">
    <name type="scientific">Paenibacillus planticolens</name>
    <dbReference type="NCBI Taxonomy" id="2654976"/>
    <lineage>
        <taxon>Bacteria</taxon>
        <taxon>Bacillati</taxon>
        <taxon>Bacillota</taxon>
        <taxon>Bacilli</taxon>
        <taxon>Bacillales</taxon>
        <taxon>Paenibacillaceae</taxon>
        <taxon>Paenibacillus</taxon>
    </lineage>
</organism>
<evidence type="ECO:0000259" key="1">
    <source>
        <dbReference type="Pfam" id="PF13320"/>
    </source>
</evidence>
<dbReference type="Pfam" id="PF13320">
    <property type="entry name" value="GH123_cat"/>
    <property type="match status" value="1"/>
</dbReference>
<keyword evidence="3" id="KW-1185">Reference proteome</keyword>
<accession>A0ABX1ZNE7</accession>
<reference evidence="2 3" key="1">
    <citation type="submission" date="2019-10" db="EMBL/GenBank/DDBJ databases">
        <title>Description of Paenibacillus pedi sp. nov.</title>
        <authorList>
            <person name="Carlier A."/>
            <person name="Qi S."/>
        </authorList>
    </citation>
    <scope>NUCLEOTIDE SEQUENCE [LARGE SCALE GENOMIC DNA]</scope>
    <source>
        <strain evidence="2 3">LMG 31457</strain>
    </source>
</reference>
<proteinExistence type="predicted"/>
<evidence type="ECO:0000313" key="3">
    <source>
        <dbReference type="Proteomes" id="UP000618579"/>
    </source>
</evidence>
<dbReference type="EMBL" id="WHNZ01000039">
    <property type="protein sequence ID" value="NOV01602.1"/>
    <property type="molecule type" value="Genomic_DNA"/>
</dbReference>
<feature type="domain" description="Glycoside hydrolase 123 catalytic" evidence="1">
    <location>
        <begin position="204"/>
        <end position="531"/>
    </location>
</feature>
<evidence type="ECO:0000313" key="2">
    <source>
        <dbReference type="EMBL" id="NOV01602.1"/>
    </source>
</evidence>
<dbReference type="InterPro" id="IPR025150">
    <property type="entry name" value="GH123_cat"/>
</dbReference>